<organism evidence="1 2">
    <name type="scientific">Xanthomonas perforans</name>
    <dbReference type="NCBI Taxonomy" id="442694"/>
    <lineage>
        <taxon>Bacteria</taxon>
        <taxon>Pseudomonadati</taxon>
        <taxon>Pseudomonadota</taxon>
        <taxon>Gammaproteobacteria</taxon>
        <taxon>Lysobacterales</taxon>
        <taxon>Lysobacteraceae</taxon>
        <taxon>Xanthomonas</taxon>
    </lineage>
</organism>
<sequence>MLSRWNRWGRSLRLVLILLVMSCPLLAAATPAALP</sequence>
<accession>A0A7X5N0M4</accession>
<comment type="caution">
    <text evidence="1">The sequence shown here is derived from an EMBL/GenBank/DDBJ whole genome shotgun (WGS) entry which is preliminary data.</text>
</comment>
<name>A0A7X5N0M4_XANPE</name>
<feature type="non-terminal residue" evidence="1">
    <location>
        <position position="35"/>
    </location>
</feature>
<evidence type="ECO:0000313" key="2">
    <source>
        <dbReference type="Proteomes" id="UP000471082"/>
    </source>
</evidence>
<protein>
    <submittedName>
        <fullName evidence="1">Flagellar biosynthetic protein FliP</fullName>
    </submittedName>
</protein>
<dbReference type="EMBL" id="JAAGYU010000516">
    <property type="protein sequence ID" value="NEL79301.1"/>
    <property type="molecule type" value="Genomic_DNA"/>
</dbReference>
<dbReference type="Proteomes" id="UP000471082">
    <property type="component" value="Unassembled WGS sequence"/>
</dbReference>
<gene>
    <name evidence="1" type="ORF">G3W61_24105</name>
</gene>
<reference evidence="1 2" key="1">
    <citation type="submission" date="2019-11" db="EMBL/GenBank/DDBJ databases">
        <title>Genome-resolved metagenomics to study the prevalence of co-infection and intraspecific heterogeneity among plant pathogen metapopulations.</title>
        <authorList>
            <person name="Newberry E."/>
            <person name="Bhandari R."/>
            <person name="Kemble J."/>
            <person name="Sikora E."/>
            <person name="Potnis N."/>
        </authorList>
    </citation>
    <scope>NUCLEOTIDE SEQUENCE [LARGE SCALE GENOMIC DNA]</scope>
    <source>
        <strain evidence="1">Xp_Tom_Tuscaloosa_18b</strain>
    </source>
</reference>
<keyword evidence="1" id="KW-0969">Cilium</keyword>
<proteinExistence type="predicted"/>
<dbReference type="AlphaFoldDB" id="A0A7X5N0M4"/>
<keyword evidence="1" id="KW-0282">Flagellum</keyword>
<keyword evidence="1" id="KW-0966">Cell projection</keyword>
<evidence type="ECO:0000313" key="1">
    <source>
        <dbReference type="EMBL" id="NEL79301.1"/>
    </source>
</evidence>